<feature type="region of interest" description="Disordered" evidence="1">
    <location>
        <begin position="48"/>
        <end position="68"/>
    </location>
</feature>
<protein>
    <submittedName>
        <fullName evidence="2">Uncharacterized protein</fullName>
    </submittedName>
</protein>
<sequence length="102" mass="11279">MENIFETDLFSPSDVFQPNSLTYLPSVPRSPYSDCRCSSLVRGLTGSPPFPAHRPHQRVESDENSHQSFALPDRRGILGAPIQQLSAAFVNAMDFITVDEAV</sequence>
<evidence type="ECO:0000313" key="3">
    <source>
        <dbReference type="Proteomes" id="UP001345219"/>
    </source>
</evidence>
<evidence type="ECO:0000313" key="2">
    <source>
        <dbReference type="EMBL" id="KAK4749726.1"/>
    </source>
</evidence>
<proteinExistence type="predicted"/>
<accession>A0AAN7GMX6</accession>
<evidence type="ECO:0000256" key="1">
    <source>
        <dbReference type="SAM" id="MobiDB-lite"/>
    </source>
</evidence>
<name>A0AAN7GMX6_9MYRT</name>
<dbReference type="AlphaFoldDB" id="A0AAN7GMX6"/>
<gene>
    <name evidence="2" type="ORF">SAY87_027175</name>
</gene>
<reference evidence="2 3" key="1">
    <citation type="journal article" date="2023" name="Hortic Res">
        <title>Pangenome of water caltrop reveals structural variations and asymmetric subgenome divergence after allopolyploidization.</title>
        <authorList>
            <person name="Zhang X."/>
            <person name="Chen Y."/>
            <person name="Wang L."/>
            <person name="Yuan Y."/>
            <person name="Fang M."/>
            <person name="Shi L."/>
            <person name="Lu R."/>
            <person name="Comes H.P."/>
            <person name="Ma Y."/>
            <person name="Chen Y."/>
            <person name="Huang G."/>
            <person name="Zhou Y."/>
            <person name="Zheng Z."/>
            <person name="Qiu Y."/>
        </authorList>
    </citation>
    <scope>NUCLEOTIDE SEQUENCE [LARGE SCALE GENOMIC DNA]</scope>
    <source>
        <tissue evidence="2">Roots</tissue>
    </source>
</reference>
<comment type="caution">
    <text evidence="2">The sequence shown here is derived from an EMBL/GenBank/DDBJ whole genome shotgun (WGS) entry which is preliminary data.</text>
</comment>
<dbReference type="Proteomes" id="UP001345219">
    <property type="component" value="Chromosome 21"/>
</dbReference>
<keyword evidence="3" id="KW-1185">Reference proteome</keyword>
<dbReference type="EMBL" id="JAXIOK010000018">
    <property type="protein sequence ID" value="KAK4749726.1"/>
    <property type="molecule type" value="Genomic_DNA"/>
</dbReference>
<organism evidence="2 3">
    <name type="scientific">Trapa incisa</name>
    <dbReference type="NCBI Taxonomy" id="236973"/>
    <lineage>
        <taxon>Eukaryota</taxon>
        <taxon>Viridiplantae</taxon>
        <taxon>Streptophyta</taxon>
        <taxon>Embryophyta</taxon>
        <taxon>Tracheophyta</taxon>
        <taxon>Spermatophyta</taxon>
        <taxon>Magnoliopsida</taxon>
        <taxon>eudicotyledons</taxon>
        <taxon>Gunneridae</taxon>
        <taxon>Pentapetalae</taxon>
        <taxon>rosids</taxon>
        <taxon>malvids</taxon>
        <taxon>Myrtales</taxon>
        <taxon>Lythraceae</taxon>
        <taxon>Trapa</taxon>
    </lineage>
</organism>